<name>A0ABP2I7X2_AERVM</name>
<gene>
    <name evidence="1" type="ORF">HMPREF0061_0696</name>
</gene>
<proteinExistence type="predicted"/>
<dbReference type="EMBL" id="ADNT01000053">
    <property type="protein sequence ID" value="EFG49966.1"/>
    <property type="molecule type" value="Genomic_DNA"/>
</dbReference>
<accession>A0ABP2I7X2</accession>
<comment type="caution">
    <text evidence="1">The sequence shown here is derived from an EMBL/GenBank/DDBJ whole genome shotgun (WGS) entry which is preliminary data.</text>
</comment>
<evidence type="ECO:0000313" key="2">
    <source>
        <dbReference type="Proteomes" id="UP000003764"/>
    </source>
</evidence>
<sequence>MNLKHLYKGFFGDFVYLIHNKNASFSGNMTSFMKTIVIITLYI</sequence>
<keyword evidence="2" id="KW-1185">Reference proteome</keyword>
<reference evidence="1 2" key="1">
    <citation type="submission" date="2010-04" db="EMBL/GenBank/DDBJ databases">
        <authorList>
            <person name="Muzny D."/>
            <person name="Qin X."/>
            <person name="Deng J."/>
            <person name="Jiang H."/>
            <person name="Liu Y."/>
            <person name="Qu J."/>
            <person name="Song X.-Z."/>
            <person name="Zhang L."/>
            <person name="Thornton R."/>
            <person name="Coyle M."/>
            <person name="Francisco L."/>
            <person name="Jackson L."/>
            <person name="Javaid M."/>
            <person name="Korchina V."/>
            <person name="Kovar C."/>
            <person name="Mata R."/>
            <person name="Mathew T."/>
            <person name="Ngo R."/>
            <person name="Nguyen L."/>
            <person name="Nguyen N."/>
            <person name="Okwuonu G."/>
            <person name="Ongeri F."/>
            <person name="Pham C."/>
            <person name="Simmons D."/>
            <person name="Wilczek-Boney K."/>
            <person name="Hale W."/>
            <person name="Jakkamsetti A."/>
            <person name="Pham P."/>
            <person name="Ruth R."/>
            <person name="San Lucas F."/>
            <person name="Warren J."/>
            <person name="Zhang J."/>
            <person name="Zhao Z."/>
            <person name="Zhou C."/>
            <person name="Zhu D."/>
            <person name="Lee S."/>
            <person name="Bess C."/>
            <person name="Blankenburg K."/>
            <person name="Forbes L."/>
            <person name="Fu Q."/>
            <person name="Gubbala S."/>
            <person name="Hirani K."/>
            <person name="Jayaseelan J.C."/>
            <person name="Lara F."/>
            <person name="Munidasa M."/>
            <person name="Palculict T."/>
            <person name="Patil S."/>
            <person name="Pu L.-L."/>
            <person name="Saada N."/>
            <person name="Tang L."/>
            <person name="Weissenberger G."/>
            <person name="Zhu Y."/>
            <person name="Hemphill L."/>
            <person name="Shang Y."/>
            <person name="Youmans B."/>
            <person name="Ayvaz T."/>
            <person name="Ross M."/>
            <person name="Santibanez J."/>
            <person name="Aqrawi P."/>
            <person name="Gross S."/>
            <person name="Joshi V."/>
            <person name="Fowler G."/>
            <person name="Nazareth L."/>
            <person name="Reid J."/>
            <person name="Worley K."/>
            <person name="Petrosino J."/>
            <person name="Highlander S."/>
            <person name="Gibbs R."/>
            <person name="Gibbs R."/>
        </authorList>
    </citation>
    <scope>NUCLEOTIDE SEQUENCE [LARGE SCALE GENOMIC DNA]</scope>
    <source>
        <strain evidence="1 2">ATCC 11563</strain>
    </source>
</reference>
<dbReference type="Proteomes" id="UP000003764">
    <property type="component" value="Unassembled WGS sequence"/>
</dbReference>
<protein>
    <submittedName>
        <fullName evidence="1">Uncharacterized protein</fullName>
    </submittedName>
</protein>
<organism evidence="1 2">
    <name type="scientific">Aerococcus viridans (strain ATCC 11563 / DSM 20340 / CCUG 4311 / JCM 20461 / NBRC 12219 / NCTC 8251 / M1)</name>
    <dbReference type="NCBI Taxonomy" id="655812"/>
    <lineage>
        <taxon>Bacteria</taxon>
        <taxon>Bacillati</taxon>
        <taxon>Bacillota</taxon>
        <taxon>Bacilli</taxon>
        <taxon>Lactobacillales</taxon>
        <taxon>Aerococcaceae</taxon>
        <taxon>Aerococcus</taxon>
    </lineage>
</organism>
<evidence type="ECO:0000313" key="1">
    <source>
        <dbReference type="EMBL" id="EFG49966.1"/>
    </source>
</evidence>